<dbReference type="InterPro" id="IPR025452">
    <property type="entry name" value="DUF4218"/>
</dbReference>
<feature type="compositionally biased region" description="Basic and acidic residues" evidence="1">
    <location>
        <begin position="1"/>
        <end position="25"/>
    </location>
</feature>
<dbReference type="PANTHER" id="PTHR46579">
    <property type="entry name" value="F5/8 TYPE C DOMAIN-CONTAINING PROTEIN-RELATED"/>
    <property type="match status" value="1"/>
</dbReference>
<evidence type="ECO:0000313" key="3">
    <source>
        <dbReference type="EMBL" id="SPR00875.1"/>
    </source>
</evidence>
<evidence type="ECO:0000313" key="4">
    <source>
        <dbReference type="Proteomes" id="UP000290189"/>
    </source>
</evidence>
<feature type="compositionally biased region" description="Low complexity" evidence="1">
    <location>
        <begin position="26"/>
        <end position="38"/>
    </location>
</feature>
<reference evidence="3 4" key="1">
    <citation type="submission" date="2018-03" db="EMBL/GenBank/DDBJ databases">
        <authorList>
            <person name="Fogelqvist J."/>
        </authorList>
    </citation>
    <scope>NUCLEOTIDE SEQUENCE [LARGE SCALE GENOMIC DNA]</scope>
</reference>
<feature type="region of interest" description="Disordered" evidence="1">
    <location>
        <begin position="1293"/>
        <end position="1315"/>
    </location>
</feature>
<geneLocation type="mitochondrion" evidence="3"/>
<sequence>MTSRSQEGRWNDVPRTETEGNRRDPAASSSSLPSRSQPLVAELGCQPVSAELDCQSVAGALDSQAMGAQLDCQPVRSELDALPRPAELDCLPPSAELDPLPELDRVPQPAELDRFPLPAEPHCVPGRPMPHVPDVSSRLAEVPTMSPSAPVFDNDITCLEIDARGSPDLVSQRQRSSSPSVSPPSSGESTRQLPAFLGTLPLSNASRDAMPARPRHLSGDDLDENEEALVQFLQRHITRHFDLTGELPDDVAEALPILEEFSRSTLTSRSFDSLLANMLTRVAQSTREQLNEFIQDLETLPDPDNVIRPVIDKYLRKVDELNPDAEFAVCSNGHMFPADKKGAGERLSCCRGKTERFYYLPRLLQIQQMLSVTILAKAIRAEISHMEEIAEKPRDVYGDWYDGSIFRDVFVPFARRCKQNNCIPIATSTGVDAARVTKWITKSRTPMLSVNLCLSEELRCNSSLLMMYGLMPEIRGPQAGRVRQAIQCLDVFELNLGYLYGVPYWDGDLQEIRHFRVMHLHQTHDYAELPKHAKCVFRGKRDACNRCHVQGQTVGRQTIYLKSTEARLKTDSDTMRRMESRRDSSSNAGVSALEADMYSTGLVYPFGNATQFVLCVMHSLLLNTLPRLWSIISPRTGPKSKKRPLYDQKIEEALGKTFDREPGWAVPAGKYRSNSRTGKSALAVKMDELLHSIRWCTGNGVKPGNCLFPQSWKAHDSLLWTSDFGLAMFHNLANECLRKSGSQKYREFWYAYFSFVDTCNRLLSKCILKDDLPKLKDRLFQAFNEFERVAPSTLKTISVHSVVHLPEIIELFGPIAGFVWALLTERFMLRMKNFVTSTIGYSANIVKNYQLCSATIKLRFAYPDRFKQSTPSSRKLSCMDPCTGTMQLQLSRVRPFKERTMTLSDDDRCHLHQHLCTDDWQHYHDSPAVQHYRKVCRLFRKEVGTQIERFSEMRIYIASFDAFCERVAGMRLLPSTCEVFNEASFGNCLWKANLAENGDEPKTNNHLVMTKRPPASYLQPVCSHFASDVTPVKWSPLATLQTPYMVSFKKNVDGLARKSSDNDSTYILAKETVTLTSLDQFVAIKHNNHFYAFHRPHGDDHRDPMRITKDTLIRWSKDVPSLFIYQYGKELRNASDFKKFQASVFSAAQLDRARAAADEQVRAIERQLKDHWGTVYQSQSANWRIWASHIAREPVTRRAALIEDPPPYEIVHLFEHSPLQNGPLLTTLREDNSTTLAILDTMDDHLQEFQDFIHRQIEAFRDSVGCQMRQMRDTVRRHRRVAEALRASLHPEELPDNLNRLQRAPNQSDIDHEDQ</sequence>
<dbReference type="PANTHER" id="PTHR46579:SF1">
    <property type="entry name" value="F5_8 TYPE C DOMAIN-CONTAINING PROTEIN"/>
    <property type="match status" value="1"/>
</dbReference>
<dbReference type="Proteomes" id="UP000290189">
    <property type="component" value="Unassembled WGS sequence"/>
</dbReference>
<keyword evidence="3" id="KW-0496">Mitochondrion</keyword>
<name>A0A3P3YL00_PLABS</name>
<evidence type="ECO:0000259" key="2">
    <source>
        <dbReference type="Pfam" id="PF13960"/>
    </source>
</evidence>
<feature type="region of interest" description="Disordered" evidence="1">
    <location>
        <begin position="167"/>
        <end position="192"/>
    </location>
</feature>
<evidence type="ECO:0000256" key="1">
    <source>
        <dbReference type="SAM" id="MobiDB-lite"/>
    </source>
</evidence>
<proteinExistence type="predicted"/>
<protein>
    <recommendedName>
        <fullName evidence="2">DUF4218 domain-containing protein</fullName>
    </recommendedName>
</protein>
<dbReference type="EMBL" id="OVEO01000015">
    <property type="protein sequence ID" value="SPR00875.1"/>
    <property type="molecule type" value="Genomic_DNA"/>
</dbReference>
<gene>
    <name evidence="3" type="ORF">PLBR_LOCUS8090</name>
</gene>
<feature type="compositionally biased region" description="Low complexity" evidence="1">
    <location>
        <begin position="170"/>
        <end position="186"/>
    </location>
</feature>
<feature type="domain" description="DUF4218" evidence="2">
    <location>
        <begin position="762"/>
        <end position="847"/>
    </location>
</feature>
<accession>A0A3P3YL00</accession>
<feature type="region of interest" description="Disordered" evidence="1">
    <location>
        <begin position="1"/>
        <end position="38"/>
    </location>
</feature>
<dbReference type="Pfam" id="PF13960">
    <property type="entry name" value="DUF4218"/>
    <property type="match status" value="1"/>
</dbReference>
<organism evidence="3 4">
    <name type="scientific">Plasmodiophora brassicae</name>
    <name type="common">Clubroot disease agent</name>
    <dbReference type="NCBI Taxonomy" id="37360"/>
    <lineage>
        <taxon>Eukaryota</taxon>
        <taxon>Sar</taxon>
        <taxon>Rhizaria</taxon>
        <taxon>Endomyxa</taxon>
        <taxon>Phytomyxea</taxon>
        <taxon>Plasmodiophorida</taxon>
        <taxon>Plasmodiophoridae</taxon>
        <taxon>Plasmodiophora</taxon>
    </lineage>
</organism>